<dbReference type="InterPro" id="IPR050723">
    <property type="entry name" value="CFA/CMAS"/>
</dbReference>
<evidence type="ECO:0000313" key="2">
    <source>
        <dbReference type="Proteomes" id="UP001213681"/>
    </source>
</evidence>
<evidence type="ECO:0000313" key="1">
    <source>
        <dbReference type="EMBL" id="KAJ5464992.1"/>
    </source>
</evidence>
<reference evidence="1" key="2">
    <citation type="journal article" date="2023" name="IMA Fungus">
        <title>Comparative genomic study of the Penicillium genus elucidates a diverse pangenome and 15 lateral gene transfer events.</title>
        <authorList>
            <person name="Petersen C."/>
            <person name="Sorensen T."/>
            <person name="Nielsen M.R."/>
            <person name="Sondergaard T.E."/>
            <person name="Sorensen J.L."/>
            <person name="Fitzpatrick D.A."/>
            <person name="Frisvad J.C."/>
            <person name="Nielsen K.L."/>
        </authorList>
    </citation>
    <scope>NUCLEOTIDE SEQUENCE</scope>
    <source>
        <strain evidence="1">IBT 16125</strain>
    </source>
</reference>
<reference evidence="1" key="1">
    <citation type="submission" date="2022-12" db="EMBL/GenBank/DDBJ databases">
        <authorList>
            <person name="Petersen C."/>
        </authorList>
    </citation>
    <scope>NUCLEOTIDE SEQUENCE</scope>
    <source>
        <strain evidence="1">IBT 16125</strain>
    </source>
</reference>
<gene>
    <name evidence="1" type="ORF">N7458_000678</name>
</gene>
<organism evidence="1 2">
    <name type="scientific">Penicillium daleae</name>
    <dbReference type="NCBI Taxonomy" id="63821"/>
    <lineage>
        <taxon>Eukaryota</taxon>
        <taxon>Fungi</taxon>
        <taxon>Dikarya</taxon>
        <taxon>Ascomycota</taxon>
        <taxon>Pezizomycotina</taxon>
        <taxon>Eurotiomycetes</taxon>
        <taxon>Eurotiomycetidae</taxon>
        <taxon>Eurotiales</taxon>
        <taxon>Aspergillaceae</taxon>
        <taxon>Penicillium</taxon>
    </lineage>
</organism>
<dbReference type="Gene3D" id="3.40.50.150">
    <property type="entry name" value="Vaccinia Virus protein VP39"/>
    <property type="match status" value="2"/>
</dbReference>
<evidence type="ECO:0008006" key="3">
    <source>
        <dbReference type="Google" id="ProtNLM"/>
    </source>
</evidence>
<name>A0AAD6CI89_9EURO</name>
<dbReference type="AlphaFoldDB" id="A0AAD6CI89"/>
<protein>
    <recommendedName>
        <fullName evidence="3">S-adenosyl-L-methionine-dependent methyltransferase</fullName>
    </recommendedName>
</protein>
<accession>A0AAD6CI89</accession>
<dbReference type="GeneID" id="81594315"/>
<comment type="caution">
    <text evidence="1">The sequence shown here is derived from an EMBL/GenBank/DDBJ whole genome shotgun (WGS) entry which is preliminary data.</text>
</comment>
<dbReference type="Proteomes" id="UP001213681">
    <property type="component" value="Unassembled WGS sequence"/>
</dbReference>
<dbReference type="EMBL" id="JAPVEA010000001">
    <property type="protein sequence ID" value="KAJ5464992.1"/>
    <property type="molecule type" value="Genomic_DNA"/>
</dbReference>
<proteinExistence type="predicted"/>
<dbReference type="PANTHER" id="PTHR43667:SF2">
    <property type="entry name" value="FATTY ACID C-METHYL TRANSFERASE"/>
    <property type="match status" value="1"/>
</dbReference>
<dbReference type="PANTHER" id="PTHR43667">
    <property type="entry name" value="CYCLOPROPANE-FATTY-ACYL-PHOSPHOLIPID SYNTHASE"/>
    <property type="match status" value="1"/>
</dbReference>
<dbReference type="RefSeq" id="XP_056771839.1">
    <property type="nucleotide sequence ID" value="XM_056904072.1"/>
</dbReference>
<dbReference type="SUPFAM" id="SSF53335">
    <property type="entry name" value="S-adenosyl-L-methionine-dependent methyltransferases"/>
    <property type="match status" value="2"/>
</dbReference>
<dbReference type="Pfam" id="PF02353">
    <property type="entry name" value="CMAS"/>
    <property type="match status" value="2"/>
</dbReference>
<sequence length="212" mass="24276">MNSKAIGDHYSRGDDFYLTYIDKRYRFYSHGLFKYPDESIEEVSEHKLESMFSSLELKPGQRLLDIGGGWGGVTQYCGARAFDQRQEPLGLIMLLSTGSPSVSQTTKDLLKPGGRVYLDVSAAVTKFAVSSWARQYIWSGTHSFITVQDVMAEFLYHGFEVIEVVHETKDYELTMLEWTKRLDAAKDEVIAGWGEETYRVFRLVLWGWDPCI</sequence>
<dbReference type="InterPro" id="IPR029063">
    <property type="entry name" value="SAM-dependent_MTases_sf"/>
</dbReference>
<keyword evidence="2" id="KW-1185">Reference proteome</keyword>